<dbReference type="AlphaFoldDB" id="A0A2H1I7R4"/>
<organism evidence="2 3">
    <name type="scientific">Brevibacterium antiquum</name>
    <dbReference type="NCBI Taxonomy" id="234835"/>
    <lineage>
        <taxon>Bacteria</taxon>
        <taxon>Bacillati</taxon>
        <taxon>Actinomycetota</taxon>
        <taxon>Actinomycetes</taxon>
        <taxon>Micrococcales</taxon>
        <taxon>Brevibacteriaceae</taxon>
        <taxon>Brevibacterium</taxon>
    </lineage>
</organism>
<evidence type="ECO:0000313" key="2">
    <source>
        <dbReference type="EMBL" id="SMX71203.1"/>
    </source>
</evidence>
<protein>
    <submittedName>
        <fullName evidence="2">Uncharacterized protein</fullName>
    </submittedName>
</protein>
<gene>
    <name evidence="2" type="ORF">BANT10_00667</name>
</gene>
<feature type="region of interest" description="Disordered" evidence="1">
    <location>
        <begin position="1"/>
        <end position="41"/>
    </location>
</feature>
<reference evidence="3" key="1">
    <citation type="submission" date="2017-03" db="EMBL/GenBank/DDBJ databases">
        <authorList>
            <person name="Monnet C."/>
        </authorList>
    </citation>
    <scope>NUCLEOTIDE SEQUENCE [LARGE SCALE GENOMIC DNA]</scope>
    <source>
        <strain evidence="3">P10</strain>
    </source>
</reference>
<evidence type="ECO:0000256" key="1">
    <source>
        <dbReference type="SAM" id="MobiDB-lite"/>
    </source>
</evidence>
<evidence type="ECO:0000313" key="3">
    <source>
        <dbReference type="Proteomes" id="UP000234342"/>
    </source>
</evidence>
<dbReference type="Proteomes" id="UP000234342">
    <property type="component" value="Unassembled WGS sequence"/>
</dbReference>
<dbReference type="EMBL" id="FXZE01000002">
    <property type="protein sequence ID" value="SMX71203.1"/>
    <property type="molecule type" value="Genomic_DNA"/>
</dbReference>
<proteinExistence type="predicted"/>
<feature type="compositionally biased region" description="Basic and acidic residues" evidence="1">
    <location>
        <begin position="23"/>
        <end position="34"/>
    </location>
</feature>
<name>A0A2H1I7R4_9MICO</name>
<keyword evidence="3" id="KW-1185">Reference proteome</keyword>
<accession>A0A2H1I7R4</accession>
<sequence>MTQRRPRALDELTVTLHTSHAPARADEDTEESGRPSRTGTQIENAVTRSWAKELEHIGDRARLRIRLSIADLQRHIAGGEASFILRQEQFTRHLGEGLGE</sequence>